<dbReference type="Proteomes" id="UP000241444">
    <property type="component" value="Unassembled WGS sequence"/>
</dbReference>
<proteinExistence type="predicted"/>
<keyword evidence="2" id="KW-1185">Reference proteome</keyword>
<protein>
    <submittedName>
        <fullName evidence="1">Uncharacterized protein</fullName>
    </submittedName>
</protein>
<dbReference type="AlphaFoldDB" id="A0A2P7BGJ6"/>
<evidence type="ECO:0000313" key="1">
    <source>
        <dbReference type="EMBL" id="PSH65621.1"/>
    </source>
</evidence>
<reference evidence="2" key="1">
    <citation type="submission" date="2017-11" db="EMBL/GenBank/DDBJ databases">
        <authorList>
            <person name="Kuznetsova I."/>
            <person name="Sazanova A."/>
            <person name="Chirak E."/>
            <person name="Safronova V."/>
            <person name="Willems A."/>
        </authorList>
    </citation>
    <scope>NUCLEOTIDE SEQUENCE [LARGE SCALE GENOMIC DNA]</scope>
    <source>
        <strain evidence="2">STM 196</strain>
    </source>
</reference>
<comment type="caution">
    <text evidence="1">The sequence shown here is derived from an EMBL/GenBank/DDBJ whole genome shotgun (WGS) entry which is preliminary data.</text>
</comment>
<dbReference type="EMBL" id="PGGO01000017">
    <property type="protein sequence ID" value="PSH65621.1"/>
    <property type="molecule type" value="Genomic_DNA"/>
</dbReference>
<sequence length="65" mass="7419">MEDSRKQGHVTDRYVPLSLNFSFPKHDSFVKSGIRYFPPIFDGPQRAGADLNLTTGLLYTLINEF</sequence>
<accession>A0A2P7BGJ6</accession>
<gene>
    <name evidence="1" type="ORF">CU102_20515</name>
</gene>
<name>A0A2P7BGJ6_9HYPH</name>
<evidence type="ECO:0000313" key="2">
    <source>
        <dbReference type="Proteomes" id="UP000241444"/>
    </source>
</evidence>
<organism evidence="1 2">
    <name type="scientific">Phyllobacterium brassicacearum</name>
    <dbReference type="NCBI Taxonomy" id="314235"/>
    <lineage>
        <taxon>Bacteria</taxon>
        <taxon>Pseudomonadati</taxon>
        <taxon>Pseudomonadota</taxon>
        <taxon>Alphaproteobacteria</taxon>
        <taxon>Hyphomicrobiales</taxon>
        <taxon>Phyllobacteriaceae</taxon>
        <taxon>Phyllobacterium</taxon>
    </lineage>
</organism>